<dbReference type="PANTHER" id="PTHR38700">
    <property type="entry name" value="YALI0E22418P"/>
    <property type="match status" value="1"/>
</dbReference>
<evidence type="ECO:0000256" key="1">
    <source>
        <dbReference type="SAM" id="MobiDB-lite"/>
    </source>
</evidence>
<proteinExistence type="predicted"/>
<dbReference type="InterPro" id="IPR011993">
    <property type="entry name" value="PH-like_dom_sf"/>
</dbReference>
<protein>
    <recommendedName>
        <fullName evidence="4">PH domain-containing protein</fullName>
    </recommendedName>
</protein>
<feature type="compositionally biased region" description="Polar residues" evidence="1">
    <location>
        <begin position="706"/>
        <end position="735"/>
    </location>
</feature>
<feature type="region of interest" description="Disordered" evidence="1">
    <location>
        <begin position="174"/>
        <end position="304"/>
    </location>
</feature>
<evidence type="ECO:0000313" key="2">
    <source>
        <dbReference type="EMBL" id="KAF2436868.1"/>
    </source>
</evidence>
<comment type="caution">
    <text evidence="2">The sequence shown here is derived from an EMBL/GenBank/DDBJ whole genome shotgun (WGS) entry which is preliminary data.</text>
</comment>
<feature type="compositionally biased region" description="Polar residues" evidence="1">
    <location>
        <begin position="80"/>
        <end position="90"/>
    </location>
</feature>
<keyword evidence="3" id="KW-1185">Reference proteome</keyword>
<dbReference type="Gene3D" id="2.30.29.30">
    <property type="entry name" value="Pleckstrin-homology domain (PH domain)/Phosphotyrosine-binding domain (PTB)"/>
    <property type="match status" value="1"/>
</dbReference>
<feature type="region of interest" description="Disordered" evidence="1">
    <location>
        <begin position="591"/>
        <end position="613"/>
    </location>
</feature>
<feature type="region of interest" description="Disordered" evidence="1">
    <location>
        <begin position="645"/>
        <end position="664"/>
    </location>
</feature>
<feature type="region of interest" description="Disordered" evidence="1">
    <location>
        <begin position="677"/>
        <end position="823"/>
    </location>
</feature>
<reference evidence="2" key="1">
    <citation type="journal article" date="2020" name="Stud. Mycol.">
        <title>101 Dothideomycetes genomes: a test case for predicting lifestyles and emergence of pathogens.</title>
        <authorList>
            <person name="Haridas S."/>
            <person name="Albert R."/>
            <person name="Binder M."/>
            <person name="Bloem J."/>
            <person name="Labutti K."/>
            <person name="Salamov A."/>
            <person name="Andreopoulos B."/>
            <person name="Baker S."/>
            <person name="Barry K."/>
            <person name="Bills G."/>
            <person name="Bluhm B."/>
            <person name="Cannon C."/>
            <person name="Castanera R."/>
            <person name="Culley D."/>
            <person name="Daum C."/>
            <person name="Ezra D."/>
            <person name="Gonzalez J."/>
            <person name="Henrissat B."/>
            <person name="Kuo A."/>
            <person name="Liang C."/>
            <person name="Lipzen A."/>
            <person name="Lutzoni F."/>
            <person name="Magnuson J."/>
            <person name="Mondo S."/>
            <person name="Nolan M."/>
            <person name="Ohm R."/>
            <person name="Pangilinan J."/>
            <person name="Park H.-J."/>
            <person name="Ramirez L."/>
            <person name="Alfaro M."/>
            <person name="Sun H."/>
            <person name="Tritt A."/>
            <person name="Yoshinaga Y."/>
            <person name="Zwiers L.-H."/>
            <person name="Turgeon B."/>
            <person name="Goodwin S."/>
            <person name="Spatafora J."/>
            <person name="Crous P."/>
            <person name="Grigoriev I."/>
        </authorList>
    </citation>
    <scope>NUCLEOTIDE SEQUENCE</scope>
    <source>
        <strain evidence="2">CBS 130266</strain>
    </source>
</reference>
<feature type="compositionally biased region" description="Polar residues" evidence="1">
    <location>
        <begin position="285"/>
        <end position="301"/>
    </location>
</feature>
<feature type="region of interest" description="Disordered" evidence="1">
    <location>
        <begin position="1"/>
        <end position="161"/>
    </location>
</feature>
<dbReference type="EMBL" id="MU007009">
    <property type="protein sequence ID" value="KAF2436868.1"/>
    <property type="molecule type" value="Genomic_DNA"/>
</dbReference>
<dbReference type="Proteomes" id="UP000800235">
    <property type="component" value="Unassembled WGS sequence"/>
</dbReference>
<feature type="region of interest" description="Disordered" evidence="1">
    <location>
        <begin position="838"/>
        <end position="948"/>
    </location>
</feature>
<feature type="compositionally biased region" description="Basic and acidic residues" evidence="1">
    <location>
        <begin position="250"/>
        <end position="267"/>
    </location>
</feature>
<organism evidence="2 3">
    <name type="scientific">Tothia fuscella</name>
    <dbReference type="NCBI Taxonomy" id="1048955"/>
    <lineage>
        <taxon>Eukaryota</taxon>
        <taxon>Fungi</taxon>
        <taxon>Dikarya</taxon>
        <taxon>Ascomycota</taxon>
        <taxon>Pezizomycotina</taxon>
        <taxon>Dothideomycetes</taxon>
        <taxon>Pleosporomycetidae</taxon>
        <taxon>Venturiales</taxon>
        <taxon>Cylindrosympodiaceae</taxon>
        <taxon>Tothia</taxon>
    </lineage>
</organism>
<evidence type="ECO:0008006" key="4">
    <source>
        <dbReference type="Google" id="ProtNLM"/>
    </source>
</evidence>
<evidence type="ECO:0000313" key="3">
    <source>
        <dbReference type="Proteomes" id="UP000800235"/>
    </source>
</evidence>
<gene>
    <name evidence="2" type="ORF">EJ08DRAFT_5265</name>
</gene>
<name>A0A9P4U591_9PEZI</name>
<dbReference type="OrthoDB" id="43122at2759"/>
<dbReference type="AlphaFoldDB" id="A0A9P4U591"/>
<feature type="compositionally biased region" description="Basic and acidic residues" evidence="1">
    <location>
        <begin position="594"/>
        <end position="613"/>
    </location>
</feature>
<feature type="compositionally biased region" description="Basic and acidic residues" evidence="1">
    <location>
        <begin position="184"/>
        <end position="242"/>
    </location>
</feature>
<feature type="compositionally biased region" description="Gly residues" evidence="1">
    <location>
        <begin position="889"/>
        <end position="905"/>
    </location>
</feature>
<feature type="compositionally biased region" description="Basic and acidic residues" evidence="1">
    <location>
        <begin position="148"/>
        <end position="159"/>
    </location>
</feature>
<accession>A0A9P4U591</accession>
<sequence>MSDIALPSRRLSRYRSVRKAPETNPNDTVPEVPAIPQQLDEGALRRSMSRYHRGREGTGASQTGSGAPNNPQKHSHVPVPTTSHGQQSSAPALEQHVSPRKNRSHTLGSPPHPLTSSANYKGAPDYEYPRQSKRPTTSHRAEVTTNRQRSDTGRARTEGEQLLAREAARFERLKAQQATQRQLEQAKKDAQRKAEEAEQQRKAQHVAEADKLRWKDFAKEEQRQKTEAEEREVVARKREGLAKRAQQARMEAETQERAKQLEKERPKHIMAPSKEQYDKAVQMSPPKSQHSQNQTPTTVEPSPSKRLGLFRRRKAANSPLSPAFPATVVDNRPKTSRAAAQEPGAFMKSVDGRELLMNDAPVSAVNHGGRRVRIECGKSFVTLPVTPTTSALQLIRSANTVMSEEINPRAAVMSEVFSKAGVRRPLRMYEHVRDVLNSWDDDEQHSLVIEPSTEGADNELFVSFTPKQKPQDVSWWMTYSTKRGKWDKKWVTLRSDGQITIAKTESGKDQTNVCHMTDFDIYIPTSEAKKKMFRPPKKLCYAIKSQQKSSMFEDTSMFIHVFCSNDPKDFFKKVQAWRSWYLVHMMGEGQASKGEQKPTADGDKSVDKSKLHARSASEDSHYILGSFNNLDLNFESFAKPALEPVQEAPPRHRPKLSDDAPLASFGLTQPSALAHSKAMIARTSSQRQRPNHPPVAFRNAPVDSARGSQSTSHRPSTSHNSQRNADLDSSFNSNGLLGAQYDQLQQHNRGPSGDMHRSNSIRSTRSRRHSIDGGSGLNRSASVKGKFGPPLIDLTPQYKEPPQFQKKGKGFKPPEEAGGPLIENATSPDIAIVVPPSQDWRARPTTSSGPERGLSVSHHKQNPSSSSREPMPSTGAGAYSHERTKSLKGHGGGLLANAGPGWGNGERGHGVMSGNQARGPMLNMAEPSKYAPGSLLDNQHQRGLSGGN</sequence>
<feature type="region of interest" description="Disordered" evidence="1">
    <location>
        <begin position="319"/>
        <end position="339"/>
    </location>
</feature>
<feature type="compositionally biased region" description="Polar residues" evidence="1">
    <location>
        <begin position="59"/>
        <end position="72"/>
    </location>
</feature>
<dbReference type="PANTHER" id="PTHR38700:SF1">
    <property type="entry name" value="PH DOMAIN-CONTAINING PROTEIN"/>
    <property type="match status" value="1"/>
</dbReference>